<reference evidence="2 3" key="1">
    <citation type="submission" date="2019-06" db="EMBL/GenBank/DDBJ databases">
        <title>Sequencing the genomes of 1000 actinobacteria strains.</title>
        <authorList>
            <person name="Klenk H.-P."/>
        </authorList>
    </citation>
    <scope>NUCLEOTIDE SEQUENCE [LARGE SCALE GENOMIC DNA]</scope>
    <source>
        <strain evidence="2 3">DSM 45679</strain>
    </source>
</reference>
<dbReference type="InterPro" id="IPR033932">
    <property type="entry name" value="YtcJ-like"/>
</dbReference>
<protein>
    <recommendedName>
        <fullName evidence="1">Amidohydrolase 3 domain-containing protein</fullName>
    </recommendedName>
</protein>
<dbReference type="Gene3D" id="3.20.20.140">
    <property type="entry name" value="Metal-dependent hydrolases"/>
    <property type="match status" value="1"/>
</dbReference>
<comment type="caution">
    <text evidence="2">The sequence shown here is derived from an EMBL/GenBank/DDBJ whole genome shotgun (WGS) entry which is preliminary data.</text>
</comment>
<gene>
    <name evidence="2" type="ORF">FB471_5147</name>
</gene>
<dbReference type="PANTHER" id="PTHR22642:SF2">
    <property type="entry name" value="PROTEIN LONG AFTER FAR-RED 3"/>
    <property type="match status" value="1"/>
</dbReference>
<dbReference type="Gene3D" id="3.10.310.70">
    <property type="match status" value="1"/>
</dbReference>
<sequence length="540" mass="58270">MTEYPLIEAPITLVRARRIRSLTDPEPEALAIAGERIVDAGGWDTLRGRFPRARQVDFGSATMVPGLNDAHAHPSLHTSEDLYADLAPTSTPTATAVRDALAELAARTPEGEWVVGHNFDLSRTRDGDRVDRALLDEVSRRHPVLVIHYSYHAAVANSAALRAGGYRDDSADPVGGRLGRDAAGRLDGVVHERAWMEAYLGHGGRQALVPHPTLDTRVTALARTLERFNAAGVTSVCDAMVHPDDWRVYQEAHRRGLLTARVGMLLWYEFFRHAAELGMATGLGDEWLRFTGVKMMTDGASSGGTCLCTAGARGIQLMPDEEIDRTVREVHAAGSTVAVHANGDIAVGKVLDAIESAQREVAGNRRHRIEHCSMADTATARRLHGAGVVPVPFGAFVHYHGHNFVKHYGHETAATMCPHRTFLDAGLAVPGSSDYPCGPLEPLLALRSMTTRRAQDGTVLGAGERLSATEALHAYTVGSAYASGEETVKGRLAPGMLADFVLLDQDPLTVEPTRLDALRPLATWVGGRQVWAADQQGETS</sequence>
<organism evidence="2 3">
    <name type="scientific">Amycolatopsis cihanbeyliensis</name>
    <dbReference type="NCBI Taxonomy" id="1128664"/>
    <lineage>
        <taxon>Bacteria</taxon>
        <taxon>Bacillati</taxon>
        <taxon>Actinomycetota</taxon>
        <taxon>Actinomycetes</taxon>
        <taxon>Pseudonocardiales</taxon>
        <taxon>Pseudonocardiaceae</taxon>
        <taxon>Amycolatopsis</taxon>
    </lineage>
</organism>
<dbReference type="SUPFAM" id="SSF51556">
    <property type="entry name" value="Metallo-dependent hydrolases"/>
    <property type="match status" value="1"/>
</dbReference>
<dbReference type="Pfam" id="PF07969">
    <property type="entry name" value="Amidohydro_3"/>
    <property type="match status" value="1"/>
</dbReference>
<name>A0A542DQE0_AMYCI</name>
<dbReference type="InterPro" id="IPR032466">
    <property type="entry name" value="Metal_Hydrolase"/>
</dbReference>
<dbReference type="PANTHER" id="PTHR22642">
    <property type="entry name" value="IMIDAZOLONEPROPIONASE"/>
    <property type="match status" value="1"/>
</dbReference>
<dbReference type="CDD" id="cd01300">
    <property type="entry name" value="YtcJ_like"/>
    <property type="match status" value="1"/>
</dbReference>
<dbReference type="InterPro" id="IPR013108">
    <property type="entry name" value="Amidohydro_3"/>
</dbReference>
<evidence type="ECO:0000313" key="3">
    <source>
        <dbReference type="Proteomes" id="UP000320876"/>
    </source>
</evidence>
<evidence type="ECO:0000259" key="1">
    <source>
        <dbReference type="Pfam" id="PF07969"/>
    </source>
</evidence>
<dbReference type="AlphaFoldDB" id="A0A542DQE0"/>
<dbReference type="Proteomes" id="UP000320876">
    <property type="component" value="Unassembled WGS sequence"/>
</dbReference>
<evidence type="ECO:0000313" key="2">
    <source>
        <dbReference type="EMBL" id="TQJ05319.1"/>
    </source>
</evidence>
<dbReference type="InterPro" id="IPR011059">
    <property type="entry name" value="Metal-dep_hydrolase_composite"/>
</dbReference>
<dbReference type="OrthoDB" id="3173428at2"/>
<dbReference type="RefSeq" id="WP_142000869.1">
    <property type="nucleotide sequence ID" value="NZ_VFML01000001.1"/>
</dbReference>
<proteinExistence type="predicted"/>
<keyword evidence="3" id="KW-1185">Reference proteome</keyword>
<dbReference type="Gene3D" id="2.30.40.10">
    <property type="entry name" value="Urease, subunit C, domain 1"/>
    <property type="match status" value="1"/>
</dbReference>
<dbReference type="SUPFAM" id="SSF51338">
    <property type="entry name" value="Composite domain of metallo-dependent hydrolases"/>
    <property type="match status" value="1"/>
</dbReference>
<dbReference type="EMBL" id="VFML01000001">
    <property type="protein sequence ID" value="TQJ05319.1"/>
    <property type="molecule type" value="Genomic_DNA"/>
</dbReference>
<dbReference type="GO" id="GO:0016810">
    <property type="term" value="F:hydrolase activity, acting on carbon-nitrogen (but not peptide) bonds"/>
    <property type="evidence" value="ECO:0007669"/>
    <property type="project" value="InterPro"/>
</dbReference>
<accession>A0A542DQE0</accession>
<feature type="domain" description="Amidohydrolase 3" evidence="1">
    <location>
        <begin position="59"/>
        <end position="530"/>
    </location>
</feature>